<reference evidence="1" key="1">
    <citation type="journal article" date="2023" name="G3 (Bethesda)">
        <title>A reference genome for the long-term kleptoplast-retaining sea slug Elysia crispata morphotype clarki.</title>
        <authorList>
            <person name="Eastman K.E."/>
            <person name="Pendleton A.L."/>
            <person name="Shaikh M.A."/>
            <person name="Suttiyut T."/>
            <person name="Ogas R."/>
            <person name="Tomko P."/>
            <person name="Gavelis G."/>
            <person name="Widhalm J.R."/>
            <person name="Wisecaver J.H."/>
        </authorList>
    </citation>
    <scope>NUCLEOTIDE SEQUENCE</scope>
    <source>
        <strain evidence="1">ECLA1</strain>
    </source>
</reference>
<proteinExistence type="predicted"/>
<sequence>MLRNGFEILVLPMASTEHGRLKPRAREGGVGEERTQSLYPVLLPQIEVGEILTALLAHFGSPRLMIAGGCQNTNSNSFTRTFWHAIATSVLSSAYDRWCMPEH</sequence>
<accession>A0AAE1B9E0</accession>
<organism evidence="1 2">
    <name type="scientific">Elysia crispata</name>
    <name type="common">lettuce slug</name>
    <dbReference type="NCBI Taxonomy" id="231223"/>
    <lineage>
        <taxon>Eukaryota</taxon>
        <taxon>Metazoa</taxon>
        <taxon>Spiralia</taxon>
        <taxon>Lophotrochozoa</taxon>
        <taxon>Mollusca</taxon>
        <taxon>Gastropoda</taxon>
        <taxon>Heterobranchia</taxon>
        <taxon>Euthyneura</taxon>
        <taxon>Panpulmonata</taxon>
        <taxon>Sacoglossa</taxon>
        <taxon>Placobranchoidea</taxon>
        <taxon>Plakobranchidae</taxon>
        <taxon>Elysia</taxon>
    </lineage>
</organism>
<protein>
    <submittedName>
        <fullName evidence="1">Uncharacterized protein</fullName>
    </submittedName>
</protein>
<dbReference type="Proteomes" id="UP001283361">
    <property type="component" value="Unassembled WGS sequence"/>
</dbReference>
<name>A0AAE1B9E0_9GAST</name>
<gene>
    <name evidence="1" type="ORF">RRG08_064591</name>
</gene>
<dbReference type="EMBL" id="JAWDGP010000269">
    <property type="protein sequence ID" value="KAK3801997.1"/>
    <property type="molecule type" value="Genomic_DNA"/>
</dbReference>
<dbReference type="AlphaFoldDB" id="A0AAE1B9E0"/>
<evidence type="ECO:0000313" key="2">
    <source>
        <dbReference type="Proteomes" id="UP001283361"/>
    </source>
</evidence>
<comment type="caution">
    <text evidence="1">The sequence shown here is derived from an EMBL/GenBank/DDBJ whole genome shotgun (WGS) entry which is preliminary data.</text>
</comment>
<evidence type="ECO:0000313" key="1">
    <source>
        <dbReference type="EMBL" id="KAK3801997.1"/>
    </source>
</evidence>
<keyword evidence="2" id="KW-1185">Reference proteome</keyword>